<feature type="transmembrane region" description="Helical" evidence="8">
    <location>
        <begin position="367"/>
        <end position="384"/>
    </location>
</feature>
<protein>
    <submittedName>
        <fullName evidence="9">Iron-uptake system permease protein FeuC</fullName>
    </submittedName>
</protein>
<keyword evidence="4" id="KW-1003">Cell membrane</keyword>
<dbReference type="InterPro" id="IPR037294">
    <property type="entry name" value="ABC_BtuC-like"/>
</dbReference>
<name>A0A381E043_9GAMM</name>
<dbReference type="Gene3D" id="1.10.3470.10">
    <property type="entry name" value="ABC transporter involved in vitamin B12 uptake, BtuC"/>
    <property type="match status" value="1"/>
</dbReference>
<evidence type="ECO:0000313" key="10">
    <source>
        <dbReference type="Proteomes" id="UP000254572"/>
    </source>
</evidence>
<evidence type="ECO:0000256" key="7">
    <source>
        <dbReference type="ARBA" id="ARBA00023136"/>
    </source>
</evidence>
<feature type="transmembrane region" description="Helical" evidence="8">
    <location>
        <begin position="205"/>
        <end position="228"/>
    </location>
</feature>
<evidence type="ECO:0000256" key="3">
    <source>
        <dbReference type="ARBA" id="ARBA00022448"/>
    </source>
</evidence>
<dbReference type="GO" id="GO:0022857">
    <property type="term" value="F:transmembrane transporter activity"/>
    <property type="evidence" value="ECO:0007669"/>
    <property type="project" value="InterPro"/>
</dbReference>
<dbReference type="SUPFAM" id="SSF81345">
    <property type="entry name" value="ABC transporter involved in vitamin B12 uptake, BtuC"/>
    <property type="match status" value="1"/>
</dbReference>
<dbReference type="GO" id="GO:0033214">
    <property type="term" value="P:siderophore-iron import into cell"/>
    <property type="evidence" value="ECO:0007669"/>
    <property type="project" value="TreeGrafter"/>
</dbReference>
<dbReference type="RefSeq" id="WP_115610722.1">
    <property type="nucleotide sequence ID" value="NZ_JBHLZC010000001.1"/>
</dbReference>
<comment type="similarity">
    <text evidence="2">Belongs to the binding-protein-dependent transport system permease family. FecCD subfamily.</text>
</comment>
<dbReference type="AlphaFoldDB" id="A0A381E043"/>
<gene>
    <name evidence="9" type="primary">feuC</name>
    <name evidence="9" type="ORF">NCTC13294_00426</name>
</gene>
<accession>A0A381E043</accession>
<evidence type="ECO:0000256" key="8">
    <source>
        <dbReference type="SAM" id="Phobius"/>
    </source>
</evidence>
<dbReference type="InterPro" id="IPR000522">
    <property type="entry name" value="ABC_transptr_permease_BtuC"/>
</dbReference>
<dbReference type="PANTHER" id="PTHR30472">
    <property type="entry name" value="FERRIC ENTEROBACTIN TRANSPORT SYSTEM PERMEASE PROTEIN"/>
    <property type="match status" value="1"/>
</dbReference>
<keyword evidence="3" id="KW-0813">Transport</keyword>
<feature type="transmembrane region" description="Helical" evidence="8">
    <location>
        <begin position="336"/>
        <end position="355"/>
    </location>
</feature>
<keyword evidence="10" id="KW-1185">Reference proteome</keyword>
<dbReference type="EMBL" id="UFUW01000001">
    <property type="protein sequence ID" value="SUX19065.1"/>
    <property type="molecule type" value="Genomic_DNA"/>
</dbReference>
<evidence type="ECO:0000256" key="5">
    <source>
        <dbReference type="ARBA" id="ARBA00022692"/>
    </source>
</evidence>
<dbReference type="OrthoDB" id="9055647at2"/>
<feature type="transmembrane region" description="Helical" evidence="8">
    <location>
        <begin position="248"/>
        <end position="267"/>
    </location>
</feature>
<keyword evidence="6 8" id="KW-1133">Transmembrane helix</keyword>
<sequence>MSPPSLHAYYRHGADKRLFILVAAAVILLLLTLADLASGPSGMPLADIFKALHAGPFYDKSRSVRAETLLNALPSASFLPDALWQGLRDALAEEVRLRKLVTILWGLRMPQTLTGILVGISLGLAGLQMQTILANPLASPFTLGFSAAAGFGAALAIMFGGLVPGLAHHSYYQFLIVPTSAFLMTLAACGLIYLIAILRSAAPEILVLGGIAVLFFFQSIQLLLQFIASPEALQQIVYWLFGSLLKGSWTSVTVITAVFALCAPFIIRDTWALTTLRLGDANALSLGIHVDRLRRRTFITVALLTAAAVSFVGTIGFVGLIAPHMARSLVGEDHRFALPLAAVTGAVILIGAAVFGKIISPSGSIPVGIITAVAGVPMLFAIIIRNGRRNAA</sequence>
<keyword evidence="5 8" id="KW-0812">Transmembrane</keyword>
<reference evidence="9 10" key="1">
    <citation type="submission" date="2018-06" db="EMBL/GenBank/DDBJ databases">
        <authorList>
            <consortium name="Pathogen Informatics"/>
            <person name="Doyle S."/>
        </authorList>
    </citation>
    <scope>NUCLEOTIDE SEQUENCE [LARGE SCALE GENOMIC DNA]</scope>
    <source>
        <strain evidence="9 10">NCTC13294</strain>
    </source>
</reference>
<comment type="subcellular location">
    <subcellularLocation>
        <location evidence="1">Cell membrane</location>
        <topology evidence="1">Multi-pass membrane protein</topology>
    </subcellularLocation>
</comment>
<evidence type="ECO:0000313" key="9">
    <source>
        <dbReference type="EMBL" id="SUX19065.1"/>
    </source>
</evidence>
<evidence type="ECO:0000256" key="2">
    <source>
        <dbReference type="ARBA" id="ARBA00007935"/>
    </source>
</evidence>
<feature type="transmembrane region" description="Helical" evidence="8">
    <location>
        <begin position="141"/>
        <end position="163"/>
    </location>
</feature>
<keyword evidence="7 8" id="KW-0472">Membrane</keyword>
<dbReference type="GO" id="GO:0005886">
    <property type="term" value="C:plasma membrane"/>
    <property type="evidence" value="ECO:0007669"/>
    <property type="project" value="UniProtKB-SubCell"/>
</dbReference>
<feature type="transmembrane region" description="Helical" evidence="8">
    <location>
        <begin position="109"/>
        <end position="129"/>
    </location>
</feature>
<dbReference type="PANTHER" id="PTHR30472:SF25">
    <property type="entry name" value="ABC TRANSPORTER PERMEASE PROTEIN MJ0876-RELATED"/>
    <property type="match status" value="1"/>
</dbReference>
<dbReference type="Pfam" id="PF01032">
    <property type="entry name" value="FecCD"/>
    <property type="match status" value="1"/>
</dbReference>
<feature type="transmembrane region" description="Helical" evidence="8">
    <location>
        <begin position="175"/>
        <end position="198"/>
    </location>
</feature>
<dbReference type="Proteomes" id="UP000254572">
    <property type="component" value="Unassembled WGS sequence"/>
</dbReference>
<evidence type="ECO:0000256" key="1">
    <source>
        <dbReference type="ARBA" id="ARBA00004651"/>
    </source>
</evidence>
<dbReference type="CDD" id="cd06550">
    <property type="entry name" value="TM_ABC_iron-siderophores_like"/>
    <property type="match status" value="1"/>
</dbReference>
<evidence type="ECO:0000256" key="6">
    <source>
        <dbReference type="ARBA" id="ARBA00022989"/>
    </source>
</evidence>
<proteinExistence type="inferred from homology"/>
<organism evidence="9 10">
    <name type="scientific">Cardiobacterium valvarum</name>
    <dbReference type="NCBI Taxonomy" id="194702"/>
    <lineage>
        <taxon>Bacteria</taxon>
        <taxon>Pseudomonadati</taxon>
        <taxon>Pseudomonadota</taxon>
        <taxon>Gammaproteobacteria</taxon>
        <taxon>Cardiobacteriales</taxon>
        <taxon>Cardiobacteriaceae</taxon>
        <taxon>Cardiobacterium</taxon>
    </lineage>
</organism>
<feature type="transmembrane region" description="Helical" evidence="8">
    <location>
        <begin position="298"/>
        <end position="324"/>
    </location>
</feature>
<evidence type="ECO:0000256" key="4">
    <source>
        <dbReference type="ARBA" id="ARBA00022475"/>
    </source>
</evidence>